<evidence type="ECO:0000256" key="1">
    <source>
        <dbReference type="SAM" id="MobiDB-lite"/>
    </source>
</evidence>
<organism evidence="2">
    <name type="scientific">Desulfovibrio desulfuricans (strain ATCC 27774 / DSM 6949 / MB)</name>
    <dbReference type="NCBI Taxonomy" id="525146"/>
    <lineage>
        <taxon>Bacteria</taxon>
        <taxon>Pseudomonadati</taxon>
        <taxon>Thermodesulfobacteriota</taxon>
        <taxon>Desulfovibrionia</taxon>
        <taxon>Desulfovibrionales</taxon>
        <taxon>Desulfovibrionaceae</taxon>
        <taxon>Desulfovibrio</taxon>
    </lineage>
</organism>
<dbReference type="EMBL" id="CP001358">
    <property type="protein sequence ID" value="ACL48176.1"/>
    <property type="molecule type" value="Genomic_DNA"/>
</dbReference>
<evidence type="ECO:0000313" key="2">
    <source>
        <dbReference type="EMBL" id="ACL48176.1"/>
    </source>
</evidence>
<dbReference type="STRING" id="525146.Ddes_0261"/>
<sequence>MSFLILDDFTVPGFGLNVSVNEQLKSEDASGESSSTATAKKGNKGKKLEVRLSLRFKHADDLRQLMRVAEATEGKDGKVYTITNDTANAVGMRQGSFTGNIKVDEAENLRLWEISFTLTEHISVPEMDESRQGAMPVATQKNAGAAVGGDEEEKEENLSSFERVLKQLNEAIGPESEQ</sequence>
<feature type="region of interest" description="Disordered" evidence="1">
    <location>
        <begin position="131"/>
        <end position="156"/>
    </location>
</feature>
<gene>
    <name evidence="2" type="ordered locus">Ddes_0261</name>
</gene>
<proteinExistence type="predicted"/>
<accession>B8J339</accession>
<keyword evidence="2" id="KW-0238">DNA-binding</keyword>
<dbReference type="AlphaFoldDB" id="B8J339"/>
<dbReference type="KEGG" id="dds:Ddes_0261"/>
<dbReference type="HOGENOM" id="CLU_120897_1_0_7"/>
<dbReference type="InterPro" id="IPR057869">
    <property type="entry name" value="HP1_YO34"/>
</dbReference>
<dbReference type="eggNOG" id="ENOG50337U1">
    <property type="taxonomic scope" value="Bacteria"/>
</dbReference>
<dbReference type="GO" id="GO:0003677">
    <property type="term" value="F:DNA binding"/>
    <property type="evidence" value="ECO:0007669"/>
    <property type="project" value="UniProtKB-KW"/>
</dbReference>
<protein>
    <submittedName>
        <fullName evidence="2">Nucleoid DNA-binding protein</fullName>
    </submittedName>
</protein>
<name>B8J339_DESDA</name>
<dbReference type="Pfam" id="PF25759">
    <property type="entry name" value="HP1_ORF34"/>
    <property type="match status" value="1"/>
</dbReference>
<reference evidence="2" key="1">
    <citation type="submission" date="2009-01" db="EMBL/GenBank/DDBJ databases">
        <title>Complete sequence of Desulfovibrio desulfuricans subsp. desulfuricans str. ATCC 27774.</title>
        <authorList>
            <consortium name="US DOE Joint Genome Institute"/>
            <person name="Lucas S."/>
            <person name="Copeland A."/>
            <person name="Lapidus A."/>
            <person name="Glavina del Rio T."/>
            <person name="Tice H."/>
            <person name="Bruce D."/>
            <person name="Goodwin L."/>
            <person name="Pitluck S."/>
            <person name="Sims D."/>
            <person name="Lu M."/>
            <person name="Kiss H."/>
            <person name="Meineke L."/>
            <person name="Brettin T."/>
            <person name="Detter J.C."/>
            <person name="Han C."/>
            <person name="Larimer F."/>
            <person name="Land M."/>
            <person name="Hauser L."/>
            <person name="Kyrpides N."/>
            <person name="Ovchinnikova G."/>
            <person name="Hazen T.C."/>
        </authorList>
    </citation>
    <scope>NUCLEOTIDE SEQUENCE [LARGE SCALE GENOMIC DNA]</scope>
    <source>
        <strain evidence="2">ATCC 27774</strain>
    </source>
</reference>